<proteinExistence type="predicted"/>
<comment type="caution">
    <text evidence="1">The sequence shown here is derived from an EMBL/GenBank/DDBJ whole genome shotgun (WGS) entry which is preliminary data.</text>
</comment>
<reference evidence="2" key="2">
    <citation type="submission" date="2018-02" db="EMBL/GenBank/DDBJ databases">
        <title>Phenotypic characterization and whole genome analysis of multidrug-resistant, extended-spectrum beta-lactamase-producing bacteria isolated from dogs in Germany.</title>
        <authorList>
            <person name="Williamson C."/>
        </authorList>
    </citation>
    <scope>NUCLEOTIDE SEQUENCE [LARGE SCALE GENOMIC DNA]</scope>
    <source>
        <strain evidence="2">AFG_SD03_1510_Ahy_093</strain>
    </source>
</reference>
<reference evidence="1 2" key="1">
    <citation type="journal article" date="2018" name="PLoS ONE">
        <title>Phenotypic characterization and whole genome analysis of extended-spectrum beta-lactamase-producing bacteria isolated from dogs in Germany.</title>
        <authorList>
            <person name="Boehmer T."/>
            <person name="Vogler A.J."/>
            <person name="Thomas A."/>
            <person name="Sauer S."/>
            <person name="Hergenroether M."/>
            <person name="Straubinger R.K."/>
            <person name="Birdsell D."/>
            <person name="Keim P."/>
            <person name="Sahl J.W."/>
            <person name="Williamson C.H."/>
            <person name="Riehm J.M."/>
        </authorList>
    </citation>
    <scope>NUCLEOTIDE SEQUENCE [LARGE SCALE GENOMIC DNA]</scope>
    <source>
        <strain evidence="1 2">AFG_SD03_1510_Ahy_093</strain>
    </source>
</reference>
<dbReference type="InterPro" id="IPR046350">
    <property type="entry name" value="Cystatin_sf"/>
</dbReference>
<accession>A0ABD7G6N4</accession>
<evidence type="ECO:0000313" key="2">
    <source>
        <dbReference type="Proteomes" id="UP000253075"/>
    </source>
</evidence>
<gene>
    <name evidence="1" type="ORF">C6C11_13990</name>
</gene>
<dbReference type="AlphaFoldDB" id="A0ABD7G6N4"/>
<sequence>MATATSSCALSAPDIPNLVWPPVESGHHLNKRGGTRTAKRVGTRDHGGFVMSEQAVLLGGWTTYHKLSAKDQAVFNQALEGFVGVQYTPFEVSTQVVAGTNYRFKCKTTVPLPNPIHGEAVVQIFQSLDGSAHITSITPI</sequence>
<protein>
    <submittedName>
        <fullName evidence="1">Uncharacterized protein</fullName>
    </submittedName>
</protein>
<evidence type="ECO:0000313" key="1">
    <source>
        <dbReference type="EMBL" id="RCF48475.1"/>
    </source>
</evidence>
<name>A0ABD7G6N4_AERHY</name>
<dbReference type="Gene3D" id="3.10.450.10">
    <property type="match status" value="1"/>
</dbReference>
<organism evidence="1 2">
    <name type="scientific">Aeromonas hydrophila</name>
    <dbReference type="NCBI Taxonomy" id="644"/>
    <lineage>
        <taxon>Bacteria</taxon>
        <taxon>Pseudomonadati</taxon>
        <taxon>Pseudomonadota</taxon>
        <taxon>Gammaproteobacteria</taxon>
        <taxon>Aeromonadales</taxon>
        <taxon>Aeromonadaceae</taxon>
        <taxon>Aeromonas</taxon>
    </lineage>
</organism>
<dbReference type="Proteomes" id="UP000253075">
    <property type="component" value="Unassembled WGS sequence"/>
</dbReference>
<dbReference type="SUPFAM" id="SSF54403">
    <property type="entry name" value="Cystatin/monellin"/>
    <property type="match status" value="1"/>
</dbReference>
<dbReference type="EMBL" id="PUTQ01000019">
    <property type="protein sequence ID" value="RCF48475.1"/>
    <property type="molecule type" value="Genomic_DNA"/>
</dbReference>